<keyword evidence="1" id="KW-1133">Transmembrane helix</keyword>
<evidence type="ECO:0000313" key="4">
    <source>
        <dbReference type="Proteomes" id="UP000608850"/>
    </source>
</evidence>
<name>A0A830GB68_9EURY</name>
<gene>
    <name evidence="3" type="ORF">GCM10009021_14310</name>
</gene>
<keyword evidence="1" id="KW-0472">Membrane</keyword>
<accession>A0A830GB68</accession>
<keyword evidence="1" id="KW-0812">Transmembrane</keyword>
<dbReference type="EMBL" id="BMOQ01000004">
    <property type="protein sequence ID" value="GGN15125.1"/>
    <property type="molecule type" value="Genomic_DNA"/>
</dbReference>
<reference evidence="3 4" key="1">
    <citation type="journal article" date="2019" name="Int. J. Syst. Evol. Microbiol.">
        <title>The Global Catalogue of Microorganisms (GCM) 10K type strain sequencing project: providing services to taxonomists for standard genome sequencing and annotation.</title>
        <authorList>
            <consortium name="The Broad Institute Genomics Platform"/>
            <consortium name="The Broad Institute Genome Sequencing Center for Infectious Disease"/>
            <person name="Wu L."/>
            <person name="Ma J."/>
        </authorList>
    </citation>
    <scope>NUCLEOTIDE SEQUENCE [LARGE SCALE GENOMIC DNA]</scope>
    <source>
        <strain evidence="3 4">JCM 16331</strain>
    </source>
</reference>
<evidence type="ECO:0000256" key="1">
    <source>
        <dbReference type="SAM" id="Phobius"/>
    </source>
</evidence>
<comment type="caution">
    <text evidence="3">The sequence shown here is derived from an EMBL/GenBank/DDBJ whole genome shotgun (WGS) entry which is preliminary data.</text>
</comment>
<dbReference type="InterPro" id="IPR058372">
    <property type="entry name" value="DUF8059"/>
</dbReference>
<dbReference type="AlphaFoldDB" id="A0A830GB68"/>
<protein>
    <recommendedName>
        <fullName evidence="2">DUF8059 domain-containing protein</fullName>
    </recommendedName>
</protein>
<organism evidence="3 4">
    <name type="scientific">Halarchaeum nitratireducens</name>
    <dbReference type="NCBI Taxonomy" id="489913"/>
    <lineage>
        <taxon>Archaea</taxon>
        <taxon>Methanobacteriati</taxon>
        <taxon>Methanobacteriota</taxon>
        <taxon>Stenosarchaea group</taxon>
        <taxon>Halobacteria</taxon>
        <taxon>Halobacteriales</taxon>
        <taxon>Halobacteriaceae</taxon>
    </lineage>
</organism>
<dbReference type="Proteomes" id="UP000608850">
    <property type="component" value="Unassembled WGS sequence"/>
</dbReference>
<feature type="transmembrane region" description="Helical" evidence="1">
    <location>
        <begin position="37"/>
        <end position="54"/>
    </location>
</feature>
<proteinExistence type="predicted"/>
<evidence type="ECO:0000313" key="3">
    <source>
        <dbReference type="EMBL" id="GGN15125.1"/>
    </source>
</evidence>
<sequence>MASGFVGLTVQMLWGIGNVAGHVVGVPPYWGQLVGAHAHFGVLGILAVVTGLAVDHYGTSGTRRSVAVWWFVIGQWLLPATLVVQAALGLPRLGMLAFVWGVLLTAAMAAMALEAWDGAPGGAPV</sequence>
<feature type="transmembrane region" description="Helical" evidence="1">
    <location>
        <begin position="93"/>
        <end position="113"/>
    </location>
</feature>
<dbReference type="Pfam" id="PF26248">
    <property type="entry name" value="DUF8059"/>
    <property type="match status" value="1"/>
</dbReference>
<evidence type="ECO:0000259" key="2">
    <source>
        <dbReference type="Pfam" id="PF26248"/>
    </source>
</evidence>
<feature type="transmembrane region" description="Helical" evidence="1">
    <location>
        <begin position="66"/>
        <end position="87"/>
    </location>
</feature>
<feature type="domain" description="DUF8059" evidence="2">
    <location>
        <begin position="2"/>
        <end position="117"/>
    </location>
</feature>
<keyword evidence="4" id="KW-1185">Reference proteome</keyword>